<sequence>MSNNSVTRQQIEQIYRAQSRRVLATLIRLLNDFSLAEECLQEAFIAALDQWPRSGLPDHPAAWLISTGHRRGIDHIRRQQTARRHAPWLTSEEALAFDPDDAAIEDDLLRLLFTCCHPALATQTRVALTLREMCGLSTEQIARALLQQPATLAQRLVRAKRKIRDANIPYRVPDSDELPQRLPDVLRVIYLVFNEGYSRSEGEQVQDVSLAGEAIRLADSLAALLPQGEVFGLLALMLLQHSRRDARQDATGELLTLEQQDRRLWHRDEIDQGMAWLTRALPLTPVGPYTLQASIAAEHATAPSASQTNWKRIVALYDALYRQQPSAVIALNRAVAIAMRDSPAAGLQELDRLNVRAVINFHLYHAARADLLRRTGDIDGARQAYQRALSLATQEPERRFLARQLEHLEAPDDRSSE</sequence>
<evidence type="ECO:0000259" key="2">
    <source>
        <dbReference type="Pfam" id="PF08281"/>
    </source>
</evidence>
<dbReference type="InterPro" id="IPR013325">
    <property type="entry name" value="RNA_pol_sigma_r2"/>
</dbReference>
<evidence type="ECO:0000313" key="5">
    <source>
        <dbReference type="Proteomes" id="UP001281217"/>
    </source>
</evidence>
<organism evidence="4 5">
    <name type="scientific">Halopseudomonas formosensis</name>
    <dbReference type="NCBI Taxonomy" id="1002526"/>
    <lineage>
        <taxon>Bacteria</taxon>
        <taxon>Pseudomonadati</taxon>
        <taxon>Pseudomonadota</taxon>
        <taxon>Gammaproteobacteria</taxon>
        <taxon>Pseudomonadales</taxon>
        <taxon>Pseudomonadaceae</taxon>
        <taxon>Halopseudomonas</taxon>
    </lineage>
</organism>
<dbReference type="Gene3D" id="1.10.1740.10">
    <property type="match status" value="1"/>
</dbReference>
<dbReference type="Gene3D" id="1.10.10.10">
    <property type="entry name" value="Winged helix-like DNA-binding domain superfamily/Winged helix DNA-binding domain"/>
    <property type="match status" value="1"/>
</dbReference>
<proteinExistence type="predicted"/>
<dbReference type="SUPFAM" id="SSF88946">
    <property type="entry name" value="Sigma2 domain of RNA polymerase sigma factors"/>
    <property type="match status" value="1"/>
</dbReference>
<dbReference type="InterPro" id="IPR014284">
    <property type="entry name" value="RNA_pol_sigma-70_dom"/>
</dbReference>
<dbReference type="InterPro" id="IPR013324">
    <property type="entry name" value="RNA_pol_sigma_r3/r4-like"/>
</dbReference>
<feature type="domain" description="RNA polymerase sigma-70 region 2" evidence="1">
    <location>
        <begin position="15"/>
        <end position="80"/>
    </location>
</feature>
<dbReference type="PANTHER" id="PTHR47756">
    <property type="entry name" value="BLL6612 PROTEIN-RELATED"/>
    <property type="match status" value="1"/>
</dbReference>
<feature type="domain" description="DUF6596" evidence="3">
    <location>
        <begin position="181"/>
        <end position="280"/>
    </location>
</feature>
<name>A0ABU5BZA4_9GAMM</name>
<dbReference type="InterPro" id="IPR013249">
    <property type="entry name" value="RNA_pol_sigma70_r4_t2"/>
</dbReference>
<dbReference type="Pfam" id="PF04542">
    <property type="entry name" value="Sigma70_r2"/>
    <property type="match status" value="1"/>
</dbReference>
<dbReference type="RefSeq" id="WP_320331642.1">
    <property type="nucleotide sequence ID" value="NZ_JAVRDO010000006.1"/>
</dbReference>
<evidence type="ECO:0000259" key="1">
    <source>
        <dbReference type="Pfam" id="PF04542"/>
    </source>
</evidence>
<dbReference type="Pfam" id="PF20239">
    <property type="entry name" value="DUF6596"/>
    <property type="match status" value="1"/>
</dbReference>
<comment type="caution">
    <text evidence="4">The sequence shown here is derived from an EMBL/GenBank/DDBJ whole genome shotgun (WGS) entry which is preliminary data.</text>
</comment>
<reference evidence="5" key="1">
    <citation type="submission" date="2023-07" db="EMBL/GenBank/DDBJ databases">
        <authorList>
            <person name="de Witt J."/>
        </authorList>
    </citation>
    <scope>NUCLEOTIDE SEQUENCE [LARGE SCALE GENOMIC DNA]</scope>
    <source>
        <strain evidence="5">FZJ</strain>
    </source>
</reference>
<dbReference type="InterPro" id="IPR007627">
    <property type="entry name" value="RNA_pol_sigma70_r2"/>
</dbReference>
<gene>
    <name evidence="4" type="ORF">RED13_002547</name>
</gene>
<dbReference type="PANTHER" id="PTHR47756:SF2">
    <property type="entry name" value="BLL6612 PROTEIN"/>
    <property type="match status" value="1"/>
</dbReference>
<evidence type="ECO:0000313" key="4">
    <source>
        <dbReference type="EMBL" id="MDX9688102.1"/>
    </source>
</evidence>
<dbReference type="InterPro" id="IPR046531">
    <property type="entry name" value="DUF6596"/>
</dbReference>
<dbReference type="SUPFAM" id="SSF48452">
    <property type="entry name" value="TPR-like"/>
    <property type="match status" value="1"/>
</dbReference>
<feature type="domain" description="RNA polymerase sigma factor 70 region 4 type 2" evidence="2">
    <location>
        <begin position="112"/>
        <end position="163"/>
    </location>
</feature>
<protein>
    <submittedName>
        <fullName evidence="4">RNA polymerase sigma factor</fullName>
    </submittedName>
</protein>
<dbReference type="Proteomes" id="UP001281217">
    <property type="component" value="Unassembled WGS sequence"/>
</dbReference>
<dbReference type="Pfam" id="PF08281">
    <property type="entry name" value="Sigma70_r4_2"/>
    <property type="match status" value="1"/>
</dbReference>
<dbReference type="EMBL" id="JAVRDO010000006">
    <property type="protein sequence ID" value="MDX9688102.1"/>
    <property type="molecule type" value="Genomic_DNA"/>
</dbReference>
<dbReference type="InterPro" id="IPR036388">
    <property type="entry name" value="WH-like_DNA-bd_sf"/>
</dbReference>
<dbReference type="InterPro" id="IPR011990">
    <property type="entry name" value="TPR-like_helical_dom_sf"/>
</dbReference>
<dbReference type="SUPFAM" id="SSF88659">
    <property type="entry name" value="Sigma3 and sigma4 domains of RNA polymerase sigma factors"/>
    <property type="match status" value="1"/>
</dbReference>
<dbReference type="NCBIfam" id="TIGR02937">
    <property type="entry name" value="sigma70-ECF"/>
    <property type="match status" value="1"/>
</dbReference>
<keyword evidence="5" id="KW-1185">Reference proteome</keyword>
<evidence type="ECO:0000259" key="3">
    <source>
        <dbReference type="Pfam" id="PF20239"/>
    </source>
</evidence>
<accession>A0ABU5BZA4</accession>